<evidence type="ECO:0000256" key="1">
    <source>
        <dbReference type="ARBA" id="ARBA00002324"/>
    </source>
</evidence>
<comment type="pathway">
    <text evidence="2 11">Cofactor biosynthesis; NAD(+) biosynthesis; deamido-NAD(+) from nicotinate D-ribonucleotide: step 1/1.</text>
</comment>
<dbReference type="Gene3D" id="3.40.50.620">
    <property type="entry name" value="HUPs"/>
    <property type="match status" value="1"/>
</dbReference>
<comment type="similarity">
    <text evidence="3 11">Belongs to the NadD family.</text>
</comment>
<dbReference type="GO" id="GO:0004515">
    <property type="term" value="F:nicotinate-nucleotide adenylyltransferase activity"/>
    <property type="evidence" value="ECO:0007669"/>
    <property type="project" value="UniProtKB-UniRule"/>
</dbReference>
<keyword evidence="7 11" id="KW-0547">Nucleotide-binding</keyword>
<accession>A0A6A7Y3D7</accession>
<evidence type="ECO:0000259" key="12">
    <source>
        <dbReference type="Pfam" id="PF01467"/>
    </source>
</evidence>
<feature type="domain" description="Cytidyltransferase-like" evidence="12">
    <location>
        <begin position="14"/>
        <end position="193"/>
    </location>
</feature>
<dbReference type="Pfam" id="PF01467">
    <property type="entry name" value="CTP_transf_like"/>
    <property type="match status" value="1"/>
</dbReference>
<reference evidence="13 14" key="1">
    <citation type="submission" date="2019-09" db="EMBL/GenBank/DDBJ databases">
        <title>Segnochrobactrum spirostomi gen. nov., sp. nov., isolated from the ciliate Spirostomum cf. yagiui and description of a novel family, Segnochrobactraceae fam. nov. within the order Rhizobiales of the class Alphaproteobacteria.</title>
        <authorList>
            <person name="Akter S."/>
            <person name="Shazib S.U.A."/>
            <person name="Shin M.K."/>
        </authorList>
    </citation>
    <scope>NUCLEOTIDE SEQUENCE [LARGE SCALE GENOMIC DNA]</scope>
    <source>
        <strain evidence="13 14">Sp-1</strain>
    </source>
</reference>
<comment type="catalytic activity">
    <reaction evidence="10 11">
        <text>nicotinate beta-D-ribonucleotide + ATP + H(+) = deamido-NAD(+) + diphosphate</text>
        <dbReference type="Rhea" id="RHEA:22860"/>
        <dbReference type="ChEBI" id="CHEBI:15378"/>
        <dbReference type="ChEBI" id="CHEBI:30616"/>
        <dbReference type="ChEBI" id="CHEBI:33019"/>
        <dbReference type="ChEBI" id="CHEBI:57502"/>
        <dbReference type="ChEBI" id="CHEBI:58437"/>
        <dbReference type="EC" id="2.7.7.18"/>
    </reaction>
</comment>
<evidence type="ECO:0000256" key="7">
    <source>
        <dbReference type="ARBA" id="ARBA00022741"/>
    </source>
</evidence>
<dbReference type="PANTHER" id="PTHR39321:SF3">
    <property type="entry name" value="PHOSPHOPANTETHEINE ADENYLYLTRANSFERASE"/>
    <property type="match status" value="1"/>
</dbReference>
<keyword evidence="8 11" id="KW-0067">ATP-binding</keyword>
<organism evidence="13 14">
    <name type="scientific">Segnochrobactrum spirostomi</name>
    <dbReference type="NCBI Taxonomy" id="2608987"/>
    <lineage>
        <taxon>Bacteria</taxon>
        <taxon>Pseudomonadati</taxon>
        <taxon>Pseudomonadota</taxon>
        <taxon>Alphaproteobacteria</taxon>
        <taxon>Hyphomicrobiales</taxon>
        <taxon>Segnochrobactraceae</taxon>
        <taxon>Segnochrobactrum</taxon>
    </lineage>
</organism>
<dbReference type="InterPro" id="IPR014729">
    <property type="entry name" value="Rossmann-like_a/b/a_fold"/>
</dbReference>
<evidence type="ECO:0000256" key="11">
    <source>
        <dbReference type="HAMAP-Rule" id="MF_00244"/>
    </source>
</evidence>
<evidence type="ECO:0000256" key="6">
    <source>
        <dbReference type="ARBA" id="ARBA00022695"/>
    </source>
</evidence>
<dbReference type="Proteomes" id="UP000332515">
    <property type="component" value="Unassembled WGS sequence"/>
</dbReference>
<evidence type="ECO:0000313" key="13">
    <source>
        <dbReference type="EMBL" id="MQT12778.1"/>
    </source>
</evidence>
<dbReference type="AlphaFoldDB" id="A0A6A7Y3D7"/>
<dbReference type="NCBIfam" id="NF000843">
    <property type="entry name" value="PRK00071.2-2"/>
    <property type="match status" value="1"/>
</dbReference>
<keyword evidence="5 11" id="KW-0808">Transferase</keyword>
<dbReference type="NCBIfam" id="NF000845">
    <property type="entry name" value="PRK00071.2-4"/>
    <property type="match status" value="1"/>
</dbReference>
<keyword evidence="9 11" id="KW-0520">NAD</keyword>
<protein>
    <recommendedName>
        <fullName evidence="11">Probable nicotinate-nucleotide adenylyltransferase</fullName>
        <ecNumber evidence="11">2.7.7.18</ecNumber>
    </recommendedName>
    <alternativeName>
        <fullName evidence="11">Deamido-NAD(+) diphosphorylase</fullName>
    </alternativeName>
    <alternativeName>
        <fullName evidence="11">Deamido-NAD(+) pyrophosphorylase</fullName>
    </alternativeName>
    <alternativeName>
        <fullName evidence="11">Nicotinate mononucleotide adenylyltransferase</fullName>
        <shortName evidence="11">NaMN adenylyltransferase</shortName>
    </alternativeName>
</protein>
<dbReference type="CDD" id="cd02165">
    <property type="entry name" value="NMNAT"/>
    <property type="match status" value="1"/>
</dbReference>
<evidence type="ECO:0000313" key="14">
    <source>
        <dbReference type="Proteomes" id="UP000332515"/>
    </source>
</evidence>
<name>A0A6A7Y3D7_9HYPH</name>
<dbReference type="EC" id="2.7.7.18" evidence="11"/>
<evidence type="ECO:0000256" key="5">
    <source>
        <dbReference type="ARBA" id="ARBA00022679"/>
    </source>
</evidence>
<dbReference type="SUPFAM" id="SSF52374">
    <property type="entry name" value="Nucleotidylyl transferase"/>
    <property type="match status" value="1"/>
</dbReference>
<comment type="function">
    <text evidence="1 11">Catalyzes the reversible adenylation of nicotinate mononucleotide (NaMN) to nicotinic acid adenine dinucleotide (NaAD).</text>
</comment>
<dbReference type="GO" id="GO:0009435">
    <property type="term" value="P:NAD+ biosynthetic process"/>
    <property type="evidence" value="ECO:0007669"/>
    <property type="project" value="UniProtKB-UniRule"/>
</dbReference>
<dbReference type="EMBL" id="VWNA01000001">
    <property type="protein sequence ID" value="MQT12778.1"/>
    <property type="molecule type" value="Genomic_DNA"/>
</dbReference>
<evidence type="ECO:0000256" key="3">
    <source>
        <dbReference type="ARBA" id="ARBA00009014"/>
    </source>
</evidence>
<evidence type="ECO:0000256" key="10">
    <source>
        <dbReference type="ARBA" id="ARBA00048721"/>
    </source>
</evidence>
<dbReference type="HAMAP" id="MF_00244">
    <property type="entry name" value="NaMN_adenylyltr"/>
    <property type="match status" value="1"/>
</dbReference>
<keyword evidence="4 11" id="KW-0662">Pyridine nucleotide biosynthesis</keyword>
<comment type="caution">
    <text evidence="13">The sequence shown here is derived from an EMBL/GenBank/DDBJ whole genome shotgun (WGS) entry which is preliminary data.</text>
</comment>
<dbReference type="GO" id="GO:0005524">
    <property type="term" value="F:ATP binding"/>
    <property type="evidence" value="ECO:0007669"/>
    <property type="project" value="UniProtKB-KW"/>
</dbReference>
<sequence length="208" mass="22665">MALPPAPPGRIVGLYGGSFNPPHRGHLHVARTALVRLRLDCVWWLVTPGNPLKPEGGTAPLPERLAAVRRLAAEPRMKVTGFEAAHGFRYTYETLRFLVTQRPHTRFVWIMGADSLATFDRWQRWRDIARLVPIAVVDRPRFGLAALASPAARTYADARLAERDAATLPFRAAPTWVFLHGPLDSHSSTALRAANGCGGSATPPGPGA</sequence>
<proteinExistence type="inferred from homology"/>
<evidence type="ECO:0000256" key="8">
    <source>
        <dbReference type="ARBA" id="ARBA00022840"/>
    </source>
</evidence>
<dbReference type="InterPro" id="IPR005248">
    <property type="entry name" value="NadD/NMNAT"/>
</dbReference>
<gene>
    <name evidence="11" type="primary">nadD</name>
    <name evidence="13" type="ORF">F0357_08960</name>
</gene>
<evidence type="ECO:0000256" key="4">
    <source>
        <dbReference type="ARBA" id="ARBA00022642"/>
    </source>
</evidence>
<keyword evidence="14" id="KW-1185">Reference proteome</keyword>
<dbReference type="InterPro" id="IPR004821">
    <property type="entry name" value="Cyt_trans-like"/>
</dbReference>
<keyword evidence="6 11" id="KW-0548">Nucleotidyltransferase</keyword>
<dbReference type="PANTHER" id="PTHR39321">
    <property type="entry name" value="NICOTINATE-NUCLEOTIDE ADENYLYLTRANSFERASE-RELATED"/>
    <property type="match status" value="1"/>
</dbReference>
<evidence type="ECO:0000256" key="2">
    <source>
        <dbReference type="ARBA" id="ARBA00005019"/>
    </source>
</evidence>
<dbReference type="UniPathway" id="UPA00253">
    <property type="reaction ID" value="UER00332"/>
</dbReference>
<evidence type="ECO:0000256" key="9">
    <source>
        <dbReference type="ARBA" id="ARBA00023027"/>
    </source>
</evidence>